<keyword evidence="4 5" id="KW-0411">Iron-sulfur</keyword>
<dbReference type="GO" id="GO:0046872">
    <property type="term" value="F:metal ion binding"/>
    <property type="evidence" value="ECO:0007669"/>
    <property type="project" value="UniProtKB-KW"/>
</dbReference>
<keyword evidence="3 5" id="KW-0408">Iron</keyword>
<evidence type="ECO:0000313" key="7">
    <source>
        <dbReference type="Proteomes" id="UP000231267"/>
    </source>
</evidence>
<feature type="binding site" evidence="5">
    <location>
        <position position="79"/>
    </location>
    <ligand>
        <name>[4Fe-4S] cluster</name>
        <dbReference type="ChEBI" id="CHEBI:49883"/>
        <note>4Fe-4S-S-AdoMet</note>
    </ligand>
</feature>
<dbReference type="InterPro" id="IPR040085">
    <property type="entry name" value="MJ0674-like"/>
</dbReference>
<evidence type="ECO:0000256" key="2">
    <source>
        <dbReference type="ARBA" id="ARBA00022723"/>
    </source>
</evidence>
<evidence type="ECO:0000256" key="3">
    <source>
        <dbReference type="ARBA" id="ARBA00023004"/>
    </source>
</evidence>
<protein>
    <submittedName>
        <fullName evidence="6">Radical SAM protein</fullName>
    </submittedName>
</protein>
<evidence type="ECO:0000256" key="5">
    <source>
        <dbReference type="PIRSR" id="PIRSR004869-50"/>
    </source>
</evidence>
<dbReference type="PANTHER" id="PTHR43075:SF1">
    <property type="entry name" value="FORMATE LYASE ACTIVATING ENZYME, PUTATIVE (AFU_ORTHOLOGUE AFUA_2G15630)-RELATED"/>
    <property type="match status" value="1"/>
</dbReference>
<dbReference type="Proteomes" id="UP000231267">
    <property type="component" value="Unassembled WGS sequence"/>
</dbReference>
<gene>
    <name evidence="6" type="ORF">COW11_01490</name>
</gene>
<dbReference type="PANTHER" id="PTHR43075">
    <property type="entry name" value="FORMATE LYASE ACTIVATING ENZYME, PUTATIVE (AFU_ORTHOLOGUE AFUA_2G15630)-RELATED"/>
    <property type="match status" value="1"/>
</dbReference>
<dbReference type="SFLD" id="SFLDS00029">
    <property type="entry name" value="Radical_SAM"/>
    <property type="match status" value="1"/>
</dbReference>
<evidence type="ECO:0000256" key="4">
    <source>
        <dbReference type="ARBA" id="ARBA00023014"/>
    </source>
</evidence>
<feature type="binding site" evidence="5">
    <location>
        <position position="75"/>
    </location>
    <ligand>
        <name>[4Fe-4S] cluster</name>
        <dbReference type="ChEBI" id="CHEBI:49883"/>
        <note>4Fe-4S-S-AdoMet</note>
    </ligand>
</feature>
<dbReference type="InterPro" id="IPR016431">
    <property type="entry name" value="Pyrv-formate_lyase-activ_prd"/>
</dbReference>
<feature type="binding site" evidence="5">
    <location>
        <position position="82"/>
    </location>
    <ligand>
        <name>[4Fe-4S] cluster</name>
        <dbReference type="ChEBI" id="CHEBI:49883"/>
        <note>4Fe-4S-S-AdoMet</note>
    </ligand>
</feature>
<dbReference type="InterPro" id="IPR007197">
    <property type="entry name" value="rSAM"/>
</dbReference>
<dbReference type="GO" id="GO:0003824">
    <property type="term" value="F:catalytic activity"/>
    <property type="evidence" value="ECO:0007669"/>
    <property type="project" value="InterPro"/>
</dbReference>
<dbReference type="EMBL" id="PFGP01000029">
    <property type="protein sequence ID" value="PIW66793.1"/>
    <property type="molecule type" value="Genomic_DNA"/>
</dbReference>
<name>A0A2J0LMI9_9BACT</name>
<organism evidence="6 7">
    <name type="scientific">Candidatus Taenaricola geysiri</name>
    <dbReference type="NCBI Taxonomy" id="1974752"/>
    <lineage>
        <taxon>Bacteria</taxon>
        <taxon>Pseudomonadati</taxon>
        <taxon>Candidatus Omnitrophota</taxon>
        <taxon>Candidatus Taenaricola</taxon>
    </lineage>
</organism>
<dbReference type="InterPro" id="IPR058240">
    <property type="entry name" value="rSAM_sf"/>
</dbReference>
<reference evidence="6 7" key="1">
    <citation type="submission" date="2017-09" db="EMBL/GenBank/DDBJ databases">
        <title>Depth-based differentiation of microbial function through sediment-hosted aquifers and enrichment of novel symbionts in the deep terrestrial subsurface.</title>
        <authorList>
            <person name="Probst A.J."/>
            <person name="Ladd B."/>
            <person name="Jarett J.K."/>
            <person name="Geller-Mcgrath D.E."/>
            <person name="Sieber C.M."/>
            <person name="Emerson J.B."/>
            <person name="Anantharaman K."/>
            <person name="Thomas B.C."/>
            <person name="Malmstrom R."/>
            <person name="Stieglmeier M."/>
            <person name="Klingl A."/>
            <person name="Woyke T."/>
            <person name="Ryan C.M."/>
            <person name="Banfield J.F."/>
        </authorList>
    </citation>
    <scope>NUCLEOTIDE SEQUENCE [LARGE SCALE GENOMIC DNA]</scope>
    <source>
        <strain evidence="6">CG12_big_fil_rev_8_21_14_0_65_43_15</strain>
    </source>
</reference>
<dbReference type="GO" id="GO:0051536">
    <property type="term" value="F:iron-sulfur cluster binding"/>
    <property type="evidence" value="ECO:0007669"/>
    <property type="project" value="UniProtKB-KW"/>
</dbReference>
<dbReference type="SUPFAM" id="SSF102114">
    <property type="entry name" value="Radical SAM enzymes"/>
    <property type="match status" value="1"/>
</dbReference>
<evidence type="ECO:0000313" key="6">
    <source>
        <dbReference type="EMBL" id="PIW66793.1"/>
    </source>
</evidence>
<comment type="cofactor">
    <cofactor evidence="5">
        <name>[4Fe-4S] cluster</name>
        <dbReference type="ChEBI" id="CHEBI:49883"/>
    </cofactor>
    <text evidence="5">Binds 1 [4Fe-4S] cluster. The cluster is coordinated with 3 cysteines and an exchangeable S-adenosyl-L-methionine.</text>
</comment>
<accession>A0A2J0LMI9</accession>
<proteinExistence type="predicted"/>
<comment type="caution">
    <text evidence="6">The sequence shown here is derived from an EMBL/GenBank/DDBJ whole genome shotgun (WGS) entry which is preliminary data.</text>
</comment>
<sequence>MIPLEELKKRRDKAFEVLKSCQLCPWRCKIDRTKGRQGVCKSGMAVKVYSFMAHHGEEPALSGEFGSGAIFFSNCHMKCVYCQNYRFSQAGEGKEIDSKRLSQMMLDLQAMKCHNINLVSPAHYLPQVLDALVMAIENGLVIPVVYNNGGYENTETLKLLEGIIDIYLPDMRYADNAVAKKYSGVDNYVEINRAAVLEMYRQVGAGRLIIRHLVLPGGLAGTQEIMEFIAQNLSKDVRISLMSQYYPEYKATNYPVISRRISNKEYQAAIDIILANGFTNGWFQPDVSDDVTQRFIGTNFKSNV</sequence>
<keyword evidence="2 5" id="KW-0479">Metal-binding</keyword>
<dbReference type="PIRSF" id="PIRSF004869">
    <property type="entry name" value="PflX_prd"/>
    <property type="match status" value="1"/>
</dbReference>
<dbReference type="Gene3D" id="3.20.20.70">
    <property type="entry name" value="Aldolase class I"/>
    <property type="match status" value="1"/>
</dbReference>
<dbReference type="InterPro" id="IPR013785">
    <property type="entry name" value="Aldolase_TIM"/>
</dbReference>
<keyword evidence="1 5" id="KW-0949">S-adenosyl-L-methionine</keyword>
<dbReference type="AlphaFoldDB" id="A0A2J0LMI9"/>
<dbReference type="SFLD" id="SFLDG01099">
    <property type="entry name" value="Uncharacterised_Radical_SAM_Su"/>
    <property type="match status" value="1"/>
</dbReference>
<evidence type="ECO:0000256" key="1">
    <source>
        <dbReference type="ARBA" id="ARBA00022691"/>
    </source>
</evidence>